<dbReference type="PROSITE" id="PS50023">
    <property type="entry name" value="LIM_DOMAIN_2"/>
    <property type="match status" value="2"/>
</dbReference>
<dbReference type="SUPFAM" id="SSF57716">
    <property type="entry name" value="Glucocorticoid receptor-like (DNA-binding domain)"/>
    <property type="match status" value="2"/>
</dbReference>
<dbReference type="AlphaFoldDB" id="A0A3P6PM10"/>
<dbReference type="CDD" id="cd09341">
    <property type="entry name" value="LIM2_Testin_like"/>
    <property type="match status" value="1"/>
</dbReference>
<keyword evidence="3 5" id="KW-0862">Zinc</keyword>
<dbReference type="PANTHER" id="PTHR24211:SF22">
    <property type="entry name" value="TESTIN"/>
    <property type="match status" value="1"/>
</dbReference>
<evidence type="ECO:0000256" key="4">
    <source>
        <dbReference type="ARBA" id="ARBA00023038"/>
    </source>
</evidence>
<sequence>MVEFAEMPSNDSRNAVGSNDCDNAASSNSQEAYGKCRDCGKQLQLGEIAVMTDHGSQDDIWHVNCFKCYTCNQRLVDLLYFYKDGVYYCGRHFGDSVYPRCSGCDELIFSKEYTFAEDKSWHLDHFCCFGCDMQLGGHRYMMKIEQPFCFNCYLNRYAKVQELRQSVTESKVRR</sequence>
<evidence type="ECO:0000313" key="8">
    <source>
        <dbReference type="Proteomes" id="UP000271098"/>
    </source>
</evidence>
<dbReference type="OrthoDB" id="10069167at2759"/>
<keyword evidence="8" id="KW-1185">Reference proteome</keyword>
<dbReference type="InterPro" id="IPR047120">
    <property type="entry name" value="Pk/Esn/Tes"/>
</dbReference>
<dbReference type="Pfam" id="PF00412">
    <property type="entry name" value="LIM"/>
    <property type="match status" value="2"/>
</dbReference>
<dbReference type="FunFam" id="2.10.110.10:FF:000005">
    <property type="entry name" value="Testin isoform 1"/>
    <property type="match status" value="1"/>
</dbReference>
<dbReference type="PROSITE" id="PS00478">
    <property type="entry name" value="LIM_DOMAIN_1"/>
    <property type="match status" value="2"/>
</dbReference>
<dbReference type="CDD" id="cd09340">
    <property type="entry name" value="LIM1_Testin_like"/>
    <property type="match status" value="1"/>
</dbReference>
<feature type="domain" description="LIM zinc-binding" evidence="6">
    <location>
        <begin position="99"/>
        <end position="159"/>
    </location>
</feature>
<dbReference type="Proteomes" id="UP000271098">
    <property type="component" value="Unassembled WGS sequence"/>
</dbReference>
<dbReference type="InterPro" id="IPR001781">
    <property type="entry name" value="Znf_LIM"/>
</dbReference>
<keyword evidence="1 5" id="KW-0479">Metal-binding</keyword>
<evidence type="ECO:0000256" key="5">
    <source>
        <dbReference type="PROSITE-ProRule" id="PRU00125"/>
    </source>
</evidence>
<evidence type="ECO:0000259" key="6">
    <source>
        <dbReference type="PROSITE" id="PS50023"/>
    </source>
</evidence>
<feature type="domain" description="LIM zinc-binding" evidence="6">
    <location>
        <begin position="34"/>
        <end position="97"/>
    </location>
</feature>
<reference evidence="7 8" key="1">
    <citation type="submission" date="2018-11" db="EMBL/GenBank/DDBJ databases">
        <authorList>
            <consortium name="Pathogen Informatics"/>
        </authorList>
    </citation>
    <scope>NUCLEOTIDE SEQUENCE [LARGE SCALE GENOMIC DNA]</scope>
</reference>
<dbReference type="Gene3D" id="2.10.110.10">
    <property type="entry name" value="Cysteine Rich Protein"/>
    <property type="match status" value="2"/>
</dbReference>
<evidence type="ECO:0000256" key="2">
    <source>
        <dbReference type="ARBA" id="ARBA00022737"/>
    </source>
</evidence>
<keyword evidence="4 5" id="KW-0440">LIM domain</keyword>
<keyword evidence="2" id="KW-0677">Repeat</keyword>
<protein>
    <recommendedName>
        <fullName evidence="6">LIM zinc-binding domain-containing protein</fullName>
    </recommendedName>
</protein>
<dbReference type="EMBL" id="UYRT01002068">
    <property type="protein sequence ID" value="VDK30573.1"/>
    <property type="molecule type" value="Genomic_DNA"/>
</dbReference>
<gene>
    <name evidence="7" type="ORF">GPUH_LOCUS1629</name>
</gene>
<dbReference type="PANTHER" id="PTHR24211">
    <property type="entry name" value="LIM DOMAIN-CONTAINING PROTEIN"/>
    <property type="match status" value="1"/>
</dbReference>
<dbReference type="SMART" id="SM00132">
    <property type="entry name" value="LIM"/>
    <property type="match status" value="2"/>
</dbReference>
<proteinExistence type="predicted"/>
<evidence type="ECO:0000313" key="7">
    <source>
        <dbReference type="EMBL" id="VDK30573.1"/>
    </source>
</evidence>
<evidence type="ECO:0000256" key="3">
    <source>
        <dbReference type="ARBA" id="ARBA00022833"/>
    </source>
</evidence>
<name>A0A3P6PM10_9BILA</name>
<accession>A0A3P6PM10</accession>
<organism evidence="7 8">
    <name type="scientific">Gongylonema pulchrum</name>
    <dbReference type="NCBI Taxonomy" id="637853"/>
    <lineage>
        <taxon>Eukaryota</taxon>
        <taxon>Metazoa</taxon>
        <taxon>Ecdysozoa</taxon>
        <taxon>Nematoda</taxon>
        <taxon>Chromadorea</taxon>
        <taxon>Rhabditida</taxon>
        <taxon>Spirurina</taxon>
        <taxon>Spiruromorpha</taxon>
        <taxon>Spiruroidea</taxon>
        <taxon>Gongylonematidae</taxon>
        <taxon>Gongylonema</taxon>
    </lineage>
</organism>
<evidence type="ECO:0000256" key="1">
    <source>
        <dbReference type="ARBA" id="ARBA00022723"/>
    </source>
</evidence>
<dbReference type="GO" id="GO:0046872">
    <property type="term" value="F:metal ion binding"/>
    <property type="evidence" value="ECO:0007669"/>
    <property type="project" value="UniProtKB-KW"/>
</dbReference>